<organism evidence="1">
    <name type="scientific">Akkermansia muciniphila</name>
    <dbReference type="NCBI Taxonomy" id="239935"/>
    <lineage>
        <taxon>Bacteria</taxon>
        <taxon>Pseudomonadati</taxon>
        <taxon>Verrucomicrobiota</taxon>
        <taxon>Verrucomicrobiia</taxon>
        <taxon>Verrucomicrobiales</taxon>
        <taxon>Akkermansiaceae</taxon>
        <taxon>Akkermansia</taxon>
    </lineage>
</organism>
<reference evidence="1" key="1">
    <citation type="submission" date="2019-11" db="EMBL/GenBank/DDBJ databases">
        <authorList>
            <person name="Feng L."/>
        </authorList>
    </citation>
    <scope>NUCLEOTIDE SEQUENCE</scope>
    <source>
        <strain evidence="1">AMuciniphilaLFYP55</strain>
    </source>
</reference>
<dbReference type="RefSeq" id="WP_102720983.1">
    <property type="nucleotide sequence ID" value="NZ_CACRSS010000016.1"/>
</dbReference>
<name>A0A6N2TLX8_9BACT</name>
<evidence type="ECO:0000313" key="1">
    <source>
        <dbReference type="EMBL" id="VYT05683.1"/>
    </source>
</evidence>
<proteinExistence type="predicted"/>
<dbReference type="AlphaFoldDB" id="A0A6N2TLX8"/>
<protein>
    <submittedName>
        <fullName evidence="1">Uncharacterized protein</fullName>
    </submittedName>
</protein>
<sequence>MKCNISKYFLWSAIGVLFAANIVWSIIFLSTQNSVCDPEQDDIQMCQEQIDRLSYIISLSAEMAVLRKEKGDMKELEILLRQIVDQITANVIANSIYEFDGKGLVKFDLMNKIFKGLVDAGLIDPEILQSPLGIYEDAKNHKIIHNLYSFNGNTVKKTMTVDECKNFQKWFYDKIVNQVEKD</sequence>
<dbReference type="EMBL" id="CACRSS010000016">
    <property type="protein sequence ID" value="VYT05683.1"/>
    <property type="molecule type" value="Genomic_DNA"/>
</dbReference>
<gene>
    <name evidence="1" type="ORF">AMLFYP55_00441</name>
</gene>
<accession>A0A6N2TLX8</accession>